<gene>
    <name evidence="1" type="ORF">BOLC9T57217H</name>
</gene>
<feature type="non-terminal residue" evidence="1">
    <location>
        <position position="1"/>
    </location>
</feature>
<name>A0A3P6E9H0_BRAOL</name>
<dbReference type="EMBL" id="LR031875">
    <property type="protein sequence ID" value="VDD31894.1"/>
    <property type="molecule type" value="Genomic_DNA"/>
</dbReference>
<evidence type="ECO:0000313" key="1">
    <source>
        <dbReference type="EMBL" id="VDD31894.1"/>
    </source>
</evidence>
<organism evidence="1">
    <name type="scientific">Brassica oleracea</name>
    <name type="common">Wild cabbage</name>
    <dbReference type="NCBI Taxonomy" id="3712"/>
    <lineage>
        <taxon>Eukaryota</taxon>
        <taxon>Viridiplantae</taxon>
        <taxon>Streptophyta</taxon>
        <taxon>Embryophyta</taxon>
        <taxon>Tracheophyta</taxon>
        <taxon>Spermatophyta</taxon>
        <taxon>Magnoliopsida</taxon>
        <taxon>eudicotyledons</taxon>
        <taxon>Gunneridae</taxon>
        <taxon>Pentapetalae</taxon>
        <taxon>rosids</taxon>
        <taxon>malvids</taxon>
        <taxon>Brassicales</taxon>
        <taxon>Brassicaceae</taxon>
        <taxon>Brassiceae</taxon>
        <taxon>Brassica</taxon>
    </lineage>
</organism>
<dbReference type="AlphaFoldDB" id="A0A3P6E9H0"/>
<accession>A0A3P6E9H0</accession>
<protein>
    <submittedName>
        <fullName evidence="1">Uncharacterized protein</fullName>
    </submittedName>
</protein>
<proteinExistence type="predicted"/>
<sequence length="67" mass="6806">CHLRSIGVSSGQSALLRSIGVTSDQSALLRLIVSPPVNRLSFLSSLLLSVAKGSVSSLQSPSGPSDA</sequence>
<reference evidence="1" key="1">
    <citation type="submission" date="2018-11" db="EMBL/GenBank/DDBJ databases">
        <authorList>
            <consortium name="Genoscope - CEA"/>
            <person name="William W."/>
        </authorList>
    </citation>
    <scope>NUCLEOTIDE SEQUENCE</scope>
</reference>